<dbReference type="InterPro" id="IPR001680">
    <property type="entry name" value="WD40_rpt"/>
</dbReference>
<name>A0ABV6N732_9PSEU</name>
<keyword evidence="5" id="KW-0812">Transmembrane</keyword>
<dbReference type="InterPro" id="IPR027417">
    <property type="entry name" value="P-loop_NTPase"/>
</dbReference>
<feature type="domain" description="Novel STAND NTPase 1" evidence="6">
    <location>
        <begin position="100"/>
        <end position="466"/>
    </location>
</feature>
<dbReference type="PROSITE" id="PS00678">
    <property type="entry name" value="WD_REPEATS_1"/>
    <property type="match status" value="1"/>
</dbReference>
<evidence type="ECO:0000313" key="8">
    <source>
        <dbReference type="Proteomes" id="UP001589810"/>
    </source>
</evidence>
<dbReference type="InterPro" id="IPR049052">
    <property type="entry name" value="nSTAND1"/>
</dbReference>
<reference evidence="7 8" key="1">
    <citation type="submission" date="2024-09" db="EMBL/GenBank/DDBJ databases">
        <authorList>
            <person name="Sun Q."/>
            <person name="Mori K."/>
        </authorList>
    </citation>
    <scope>NUCLEOTIDE SEQUENCE [LARGE SCALE GENOMIC DNA]</scope>
    <source>
        <strain evidence="7 8">TBRC 1432</strain>
    </source>
</reference>
<feature type="region of interest" description="Disordered" evidence="4">
    <location>
        <begin position="753"/>
        <end position="802"/>
    </location>
</feature>
<feature type="transmembrane region" description="Helical" evidence="5">
    <location>
        <begin position="522"/>
        <end position="542"/>
    </location>
</feature>
<dbReference type="SUPFAM" id="SSF52540">
    <property type="entry name" value="P-loop containing nucleoside triphosphate hydrolases"/>
    <property type="match status" value="1"/>
</dbReference>
<dbReference type="PROSITE" id="PS50082">
    <property type="entry name" value="WD_REPEATS_2"/>
    <property type="match status" value="1"/>
</dbReference>
<dbReference type="Gene3D" id="2.130.10.10">
    <property type="entry name" value="YVTN repeat-like/Quinoprotein amine dehydrogenase"/>
    <property type="match status" value="1"/>
</dbReference>
<sequence>MPRGERPLDEGDGPLLRFAADLRRLRERAGSPVYRELSRRAHYSTAVLSEAAGGRKLPSLAVTLAYVTACDGDPREWEQRWREVAAELLPVESKTVIHAPYLGAEAFEQTDADRFFGRDALVDELTAAVGEHRLVCVHGASGAGTSSLLKAGLAAKSGHKVVVFTPGPHPIEECAVRLAVVAGWSAPRLREELAADPANLHLRIRQAAADGELLLIVDQFEEVFTRCRDESERDHFVQALAHAATAATSRCRIVLGVRSDFLARPELADAHLFPMRAMTVDELREAATKPAVVAGLTLETALVARVIADAGDRGRTLPLVSRALQETWHRRQGMTLTLAAYDEAGGIRHAIARTAETTYLAFEPSKREIARQLFLRLVALGDGTGDTTRRIDRAELDDSRHTDAVLAELVRQRLITLGEHGIELTHEALLVTWPRLREWLSEDRQGLRTHRQLTEAAAAWAALDYDPGALYRGLRLLIAEDWVNRAGPVLSARERRFFEASLYAERTRQRFDRKRTRRLRQLVVLLGVLLVATAVTGGTAWLTSQEHLRAQAALNVDAQVPALTHTNKYLAGQLALAAYRLNPCPQTLGRLLEFTARQRAVPGGGPGIAVDAKATLVASSATNGTVTLTEFASGHSIDIPGSGASVDSLALSADGRLLAASYNDGSTVLWDVRSTPVRKWSHQGKRVVVSFSRTGSVLAMGGHPADEVSRAPVAMDTALWDMADPTKPVILATLPSALGPAEFSADGQTVVTVPSGGEASTPQVWRRTGDHWATLPADESQTDRGRADDNQAGRQESISEDGSLVTAVSGDLKASTLWRIQDGRLLKIDTVSDAPAAVAPAFGSRGAIADIEADTTIFVSQLDADSLSKTVELRYAPAGADRAFFTPGGDLVAVGDTAVTVWTMRPEVAADAVCKLPRAGVISQAQWDSYFPMLAAPMPCEDAHG</sequence>
<feature type="compositionally biased region" description="Basic and acidic residues" evidence="4">
    <location>
        <begin position="781"/>
        <end position="791"/>
    </location>
</feature>
<feature type="repeat" description="WD" evidence="3">
    <location>
        <begin position="639"/>
        <end position="674"/>
    </location>
</feature>
<evidence type="ECO:0000256" key="1">
    <source>
        <dbReference type="ARBA" id="ARBA00022574"/>
    </source>
</evidence>
<keyword evidence="2" id="KW-0677">Repeat</keyword>
<dbReference type="InterPro" id="IPR015943">
    <property type="entry name" value="WD40/YVTN_repeat-like_dom_sf"/>
</dbReference>
<proteinExistence type="predicted"/>
<dbReference type="SUPFAM" id="SSF82171">
    <property type="entry name" value="DPP6 N-terminal domain-like"/>
    <property type="match status" value="1"/>
</dbReference>
<dbReference type="PANTHER" id="PTHR19879:SF1">
    <property type="entry name" value="CANNONBALL-RELATED"/>
    <property type="match status" value="1"/>
</dbReference>
<dbReference type="EMBL" id="JBHLUD010000016">
    <property type="protein sequence ID" value="MFC0548403.1"/>
    <property type="molecule type" value="Genomic_DNA"/>
</dbReference>
<keyword evidence="8" id="KW-1185">Reference proteome</keyword>
<evidence type="ECO:0000256" key="2">
    <source>
        <dbReference type="ARBA" id="ARBA00022737"/>
    </source>
</evidence>
<evidence type="ECO:0000256" key="4">
    <source>
        <dbReference type="SAM" id="MobiDB-lite"/>
    </source>
</evidence>
<keyword evidence="5" id="KW-0472">Membrane</keyword>
<protein>
    <recommendedName>
        <fullName evidence="6">Novel STAND NTPase 1 domain-containing protein</fullName>
    </recommendedName>
</protein>
<evidence type="ECO:0000259" key="6">
    <source>
        <dbReference type="Pfam" id="PF20703"/>
    </source>
</evidence>
<dbReference type="PANTHER" id="PTHR19879">
    <property type="entry name" value="TRANSCRIPTION INITIATION FACTOR TFIID"/>
    <property type="match status" value="1"/>
</dbReference>
<keyword evidence="1 3" id="KW-0853">WD repeat</keyword>
<dbReference type="InterPro" id="IPR019775">
    <property type="entry name" value="WD40_repeat_CS"/>
</dbReference>
<accession>A0ABV6N732</accession>
<dbReference type="Proteomes" id="UP001589810">
    <property type="component" value="Unassembled WGS sequence"/>
</dbReference>
<dbReference type="PROSITE" id="PS50294">
    <property type="entry name" value="WD_REPEATS_REGION"/>
    <property type="match status" value="1"/>
</dbReference>
<evidence type="ECO:0000256" key="5">
    <source>
        <dbReference type="SAM" id="Phobius"/>
    </source>
</evidence>
<dbReference type="RefSeq" id="WP_273943802.1">
    <property type="nucleotide sequence ID" value="NZ_CP097263.1"/>
</dbReference>
<organism evidence="7 8">
    <name type="scientific">Kutzneria chonburiensis</name>
    <dbReference type="NCBI Taxonomy" id="1483604"/>
    <lineage>
        <taxon>Bacteria</taxon>
        <taxon>Bacillati</taxon>
        <taxon>Actinomycetota</taxon>
        <taxon>Actinomycetes</taxon>
        <taxon>Pseudonocardiales</taxon>
        <taxon>Pseudonocardiaceae</taxon>
        <taxon>Kutzneria</taxon>
    </lineage>
</organism>
<gene>
    <name evidence="7" type="ORF">ACFFH7_43335</name>
</gene>
<evidence type="ECO:0000313" key="7">
    <source>
        <dbReference type="EMBL" id="MFC0548403.1"/>
    </source>
</evidence>
<dbReference type="Pfam" id="PF20703">
    <property type="entry name" value="nSTAND1"/>
    <property type="match status" value="1"/>
</dbReference>
<evidence type="ECO:0000256" key="3">
    <source>
        <dbReference type="PROSITE-ProRule" id="PRU00221"/>
    </source>
</evidence>
<feature type="compositionally biased region" description="Polar residues" evidence="4">
    <location>
        <begin position="753"/>
        <end position="763"/>
    </location>
</feature>
<keyword evidence="5" id="KW-1133">Transmembrane helix</keyword>
<comment type="caution">
    <text evidence="7">The sequence shown here is derived from an EMBL/GenBank/DDBJ whole genome shotgun (WGS) entry which is preliminary data.</text>
</comment>